<gene>
    <name evidence="3" type="ORF">Pmi06nite_60150</name>
</gene>
<feature type="region of interest" description="Disordered" evidence="1">
    <location>
        <begin position="1"/>
        <end position="55"/>
    </location>
</feature>
<dbReference type="RefSeq" id="WP_203956456.1">
    <property type="nucleotide sequence ID" value="NZ_BOOO01000035.1"/>
</dbReference>
<organism evidence="3 4">
    <name type="scientific">Planotetraspora mira</name>
    <dbReference type="NCBI Taxonomy" id="58121"/>
    <lineage>
        <taxon>Bacteria</taxon>
        <taxon>Bacillati</taxon>
        <taxon>Actinomycetota</taxon>
        <taxon>Actinomycetes</taxon>
        <taxon>Streptosporangiales</taxon>
        <taxon>Streptosporangiaceae</taxon>
        <taxon>Planotetraspora</taxon>
    </lineage>
</organism>
<keyword evidence="2" id="KW-0812">Transmembrane</keyword>
<keyword evidence="4" id="KW-1185">Reference proteome</keyword>
<feature type="transmembrane region" description="Helical" evidence="2">
    <location>
        <begin position="65"/>
        <end position="88"/>
    </location>
</feature>
<keyword evidence="2" id="KW-1133">Transmembrane helix</keyword>
<evidence type="ECO:0000256" key="2">
    <source>
        <dbReference type="SAM" id="Phobius"/>
    </source>
</evidence>
<evidence type="ECO:0000256" key="1">
    <source>
        <dbReference type="SAM" id="MobiDB-lite"/>
    </source>
</evidence>
<evidence type="ECO:0000313" key="3">
    <source>
        <dbReference type="EMBL" id="GII32573.1"/>
    </source>
</evidence>
<sequence>MQPGQDQPEQYPQQPYQQPYGQPYQQQQPYGHPYQQPQYGNVPPQPVPRKVVEKQRGLSAGSHTFHLLATIFTCGVWGLFVWLPWWLFRVIVRRKKVTRYHYE</sequence>
<evidence type="ECO:0000313" key="4">
    <source>
        <dbReference type="Proteomes" id="UP000650628"/>
    </source>
</evidence>
<proteinExistence type="predicted"/>
<dbReference type="AlphaFoldDB" id="A0A8J3TSX0"/>
<accession>A0A8J3TSX0</accession>
<protein>
    <submittedName>
        <fullName evidence="3">Uncharacterized protein</fullName>
    </submittedName>
</protein>
<reference evidence="3 4" key="1">
    <citation type="submission" date="2021-01" db="EMBL/GenBank/DDBJ databases">
        <title>Whole genome shotgun sequence of Planotetraspora mira NBRC 15435.</title>
        <authorList>
            <person name="Komaki H."/>
            <person name="Tamura T."/>
        </authorList>
    </citation>
    <scope>NUCLEOTIDE SEQUENCE [LARGE SCALE GENOMIC DNA]</scope>
    <source>
        <strain evidence="3 4">NBRC 15435</strain>
    </source>
</reference>
<comment type="caution">
    <text evidence="3">The sequence shown here is derived from an EMBL/GenBank/DDBJ whole genome shotgun (WGS) entry which is preliminary data.</text>
</comment>
<dbReference type="Proteomes" id="UP000650628">
    <property type="component" value="Unassembled WGS sequence"/>
</dbReference>
<dbReference type="EMBL" id="BOOO01000035">
    <property type="protein sequence ID" value="GII32573.1"/>
    <property type="molecule type" value="Genomic_DNA"/>
</dbReference>
<name>A0A8J3TSX0_9ACTN</name>
<feature type="compositionally biased region" description="Low complexity" evidence="1">
    <location>
        <begin position="1"/>
        <end position="40"/>
    </location>
</feature>
<keyword evidence="2" id="KW-0472">Membrane</keyword>